<keyword evidence="1" id="KW-0472">Membrane</keyword>
<dbReference type="Proteomes" id="UP001148125">
    <property type="component" value="Unassembled WGS sequence"/>
</dbReference>
<protein>
    <submittedName>
        <fullName evidence="2">Sporulation protein YqfD</fullName>
    </submittedName>
</protein>
<dbReference type="Pfam" id="PF06898">
    <property type="entry name" value="YqfD"/>
    <property type="match status" value="1"/>
</dbReference>
<dbReference type="EMBL" id="JAOTPO010000006">
    <property type="protein sequence ID" value="MDE5413897.1"/>
    <property type="molecule type" value="Genomic_DNA"/>
</dbReference>
<keyword evidence="1" id="KW-0812">Transmembrane</keyword>
<evidence type="ECO:0000313" key="3">
    <source>
        <dbReference type="Proteomes" id="UP001148125"/>
    </source>
</evidence>
<organism evidence="2 3">
    <name type="scientific">Alkalihalobacterium chitinilyticum</name>
    <dbReference type="NCBI Taxonomy" id="2980103"/>
    <lineage>
        <taxon>Bacteria</taxon>
        <taxon>Bacillati</taxon>
        <taxon>Bacillota</taxon>
        <taxon>Bacilli</taxon>
        <taxon>Bacillales</taxon>
        <taxon>Bacillaceae</taxon>
        <taxon>Alkalihalobacterium</taxon>
    </lineage>
</organism>
<accession>A0ABT5VEY7</accession>
<dbReference type="InterPro" id="IPR010690">
    <property type="entry name" value="YqfD"/>
</dbReference>
<feature type="transmembrane region" description="Helical" evidence="1">
    <location>
        <begin position="90"/>
        <end position="110"/>
    </location>
</feature>
<comment type="caution">
    <text evidence="2">The sequence shown here is derived from an EMBL/GenBank/DDBJ whole genome shotgun (WGS) entry which is preliminary data.</text>
</comment>
<keyword evidence="1" id="KW-1133">Transmembrane helix</keyword>
<gene>
    <name evidence="2" type="primary">yqfD</name>
    <name evidence="2" type="ORF">N7Z68_10910</name>
</gene>
<proteinExistence type="predicted"/>
<dbReference type="PIRSF" id="PIRSF029895">
    <property type="entry name" value="SpoIV"/>
    <property type="match status" value="1"/>
</dbReference>
<dbReference type="RefSeq" id="WP_275118509.1">
    <property type="nucleotide sequence ID" value="NZ_JAOTPO010000006.1"/>
</dbReference>
<sequence>MKNVWLNYLYGYVRMRIDGPYGERFLNRCIEYDIHIWNIKRVGDERIVCYIALEDVKRLRPLLRMTSCKVTFTERRGLPFLYKRMWKRGGFTAGILSFAIILLILSNMVWNISIEGASPKVEHQLRLAVEEIGIERGKFIFMLPSVEEIQKKVTDQIEDATWIGVKLNGTTFQFSVVEQTLPEKQETLNPRHLVAKKKAIIHDMFIEQGQVLVRRNDFVNKGDLLVSGFIGKEGNTQIVPAIGSVLGEIWYKSEVTVPLVNHFETLTGEGKTYHYLSVFNFDLPIWGWKKHSFEKAEPFERKHSIQLLNWTLPVQYKKKQWLEKNEIEREYTVDEAVQVAKKMAKEELQERLPEDALIKGEKVLHQDVENGKVKLKLHYQVIEDITTEQPIIQGD</sequence>
<dbReference type="NCBIfam" id="TIGR02876">
    <property type="entry name" value="spore_yqfD"/>
    <property type="match status" value="1"/>
</dbReference>
<reference evidence="2" key="1">
    <citation type="submission" date="2024-05" db="EMBL/GenBank/DDBJ databases">
        <title>Alkalihalobacillus sp. strain MEB203 novel alkaliphilic bacterium from Lonar Lake, India.</title>
        <authorList>
            <person name="Joshi A."/>
            <person name="Thite S."/>
            <person name="Mengade P."/>
        </authorList>
    </citation>
    <scope>NUCLEOTIDE SEQUENCE</scope>
    <source>
        <strain evidence="2">MEB 203</strain>
    </source>
</reference>
<name>A0ABT5VEY7_9BACI</name>
<keyword evidence="3" id="KW-1185">Reference proteome</keyword>
<evidence type="ECO:0000256" key="1">
    <source>
        <dbReference type="SAM" id="Phobius"/>
    </source>
</evidence>
<evidence type="ECO:0000313" key="2">
    <source>
        <dbReference type="EMBL" id="MDE5413897.1"/>
    </source>
</evidence>